<keyword evidence="1" id="KW-0472">Membrane</keyword>
<evidence type="ECO:0000256" key="1">
    <source>
        <dbReference type="SAM" id="Phobius"/>
    </source>
</evidence>
<feature type="transmembrane region" description="Helical" evidence="1">
    <location>
        <begin position="12"/>
        <end position="36"/>
    </location>
</feature>
<dbReference type="Pfam" id="PF07811">
    <property type="entry name" value="TadE"/>
    <property type="match status" value="1"/>
</dbReference>
<keyword evidence="4" id="KW-1185">Reference proteome</keyword>
<evidence type="ECO:0000313" key="3">
    <source>
        <dbReference type="EMBL" id="NKY41662.1"/>
    </source>
</evidence>
<reference evidence="3 4" key="1">
    <citation type="submission" date="2020-04" db="EMBL/GenBank/DDBJ databases">
        <title>MicrobeNet Type strains.</title>
        <authorList>
            <person name="Nicholson A.C."/>
        </authorList>
    </citation>
    <scope>NUCLEOTIDE SEQUENCE [LARGE SCALE GENOMIC DNA]</scope>
    <source>
        <strain evidence="3 4">ATCC BAA-787</strain>
    </source>
</reference>
<proteinExistence type="predicted"/>
<gene>
    <name evidence="3" type="ORF">HGA02_19725</name>
</gene>
<evidence type="ECO:0000313" key="4">
    <source>
        <dbReference type="Proteomes" id="UP000777774"/>
    </source>
</evidence>
<dbReference type="Proteomes" id="UP000777774">
    <property type="component" value="Unassembled WGS sequence"/>
</dbReference>
<name>A0ABX1K6U8_9CELL</name>
<evidence type="ECO:0000259" key="2">
    <source>
        <dbReference type="Pfam" id="PF07811"/>
    </source>
</evidence>
<sequence length="129" mass="13392">MGRRLDCADGGSAVVDFVLVGALVTVLFVAVIQLALVQHVRNTLVDCAAEGARYGALDGHGPADAVARARDLVTQSLSATYARDVRAARTTLDGVDVVEVTVTAPLPVVGLLGPRDALTVRGHAYAEDQ</sequence>
<dbReference type="InterPro" id="IPR012495">
    <property type="entry name" value="TadE-like_dom"/>
</dbReference>
<organism evidence="3 4">
    <name type="scientific">Cellulomonas septica</name>
    <dbReference type="NCBI Taxonomy" id="285080"/>
    <lineage>
        <taxon>Bacteria</taxon>
        <taxon>Bacillati</taxon>
        <taxon>Actinomycetota</taxon>
        <taxon>Actinomycetes</taxon>
        <taxon>Micrococcales</taxon>
        <taxon>Cellulomonadaceae</taxon>
        <taxon>Cellulomonas</taxon>
    </lineage>
</organism>
<feature type="domain" description="TadE-like" evidence="2">
    <location>
        <begin position="11"/>
        <end position="53"/>
    </location>
</feature>
<accession>A0ABX1K6U8</accession>
<dbReference type="EMBL" id="JAAXOY010000846">
    <property type="protein sequence ID" value="NKY41662.1"/>
    <property type="molecule type" value="Genomic_DNA"/>
</dbReference>
<keyword evidence="1" id="KW-0812">Transmembrane</keyword>
<protein>
    <submittedName>
        <fullName evidence="3">Pilus assembly protein</fullName>
    </submittedName>
</protein>
<keyword evidence="1" id="KW-1133">Transmembrane helix</keyword>
<comment type="caution">
    <text evidence="3">The sequence shown here is derived from an EMBL/GenBank/DDBJ whole genome shotgun (WGS) entry which is preliminary data.</text>
</comment>